<name>A0A0B8Q2W6_9VIBR</name>
<proteinExistence type="predicted"/>
<dbReference type="InterPro" id="IPR007345">
    <property type="entry name" value="Polysacch_pyruvyl_Trfase"/>
</dbReference>
<sequence length="372" mass="41952">MIVEIVGIGAPNKGAELMLVSIMEQVKQRYPEAKFVLEPYTSYEERAKYGCLQKAWFTVKGFQCGNVFSVLPERIRRKFGIVLDREVDVIMDGSGFAYGEQWGANKIRNRLTRYIDGWKKQGKKVIILPQALGPFESEEVKSNIVPVFEKANIVFARDNKSFEYSQSLVNNTLYQAPDFTNLCKGIVPPSLENSELDICIIPNSKMVDMTSQSSDDYVDMLVNAVNLAQNNGRLPFLLVHEGKKDFALAEAVNDKLRTKLDILSFDDPKHIKGVIGKSKLVISSRFHGLVSSLSQGVPCIATGWSHKYQMLMGDYGCEQLLVANSEELVAMLRSLMDEQTYLETSHKITVNAAEQKLLSQEMWQKVFDVIEK</sequence>
<dbReference type="Proteomes" id="UP000031666">
    <property type="component" value="Unassembled WGS sequence"/>
</dbReference>
<feature type="domain" description="Polysaccharide pyruvyl transferase" evidence="1">
    <location>
        <begin position="12"/>
        <end position="306"/>
    </location>
</feature>
<dbReference type="EMBL" id="BBSC01000002">
    <property type="protein sequence ID" value="GAM73850.1"/>
    <property type="molecule type" value="Genomic_DNA"/>
</dbReference>
<evidence type="ECO:0000259" key="1">
    <source>
        <dbReference type="Pfam" id="PF04230"/>
    </source>
</evidence>
<organism evidence="2 3">
    <name type="scientific">Vibrio ishigakensis</name>
    <dbReference type="NCBI Taxonomy" id="1481914"/>
    <lineage>
        <taxon>Bacteria</taxon>
        <taxon>Pseudomonadati</taxon>
        <taxon>Pseudomonadota</taxon>
        <taxon>Gammaproteobacteria</taxon>
        <taxon>Vibrionales</taxon>
        <taxon>Vibrionaceae</taxon>
        <taxon>Vibrio</taxon>
    </lineage>
</organism>
<dbReference type="STRING" id="1481914.JCM19241_5046"/>
<dbReference type="Pfam" id="PF04230">
    <property type="entry name" value="PS_pyruv_trans"/>
    <property type="match status" value="1"/>
</dbReference>
<comment type="caution">
    <text evidence="2">The sequence shown here is derived from an EMBL/GenBank/DDBJ whole genome shotgun (WGS) entry which is preliminary data.</text>
</comment>
<evidence type="ECO:0000313" key="2">
    <source>
        <dbReference type="EMBL" id="GAM73850.1"/>
    </source>
</evidence>
<protein>
    <submittedName>
        <fullName evidence="2">Conserved protein</fullName>
    </submittedName>
</protein>
<reference evidence="2 3" key="1">
    <citation type="submission" date="2015-01" db="EMBL/GenBank/DDBJ databases">
        <title>Vibrio sp. C94 JCM 19241 whole genome shotgun sequence.</title>
        <authorList>
            <person name="Sawabe T."/>
            <person name="Meirelles P."/>
            <person name="Feng G."/>
            <person name="Sayaka M."/>
            <person name="Hattori M."/>
            <person name="Ohkuma M."/>
        </authorList>
    </citation>
    <scope>NUCLEOTIDE SEQUENCE [LARGE SCALE GENOMIC DNA]</scope>
    <source>
        <strain evidence="3">JCM 19241</strain>
    </source>
</reference>
<dbReference type="PANTHER" id="PTHR36836">
    <property type="entry name" value="COLANIC ACID BIOSYNTHESIS PROTEIN WCAK"/>
    <property type="match status" value="1"/>
</dbReference>
<dbReference type="AlphaFoldDB" id="A0A0B8Q2W6"/>
<gene>
    <name evidence="2" type="ORF">JCM19241_5046</name>
</gene>
<reference evidence="2 3" key="2">
    <citation type="submission" date="2015-01" db="EMBL/GenBank/DDBJ databases">
        <authorList>
            <consortium name="NBRP consortium"/>
            <person name="Sawabe T."/>
            <person name="Meirelles P."/>
            <person name="Feng G."/>
            <person name="Sayaka M."/>
            <person name="Hattori M."/>
            <person name="Ohkuma M."/>
        </authorList>
    </citation>
    <scope>NUCLEOTIDE SEQUENCE [LARGE SCALE GENOMIC DNA]</scope>
    <source>
        <strain evidence="3">JCM 19241</strain>
    </source>
</reference>
<evidence type="ECO:0000313" key="3">
    <source>
        <dbReference type="Proteomes" id="UP000031666"/>
    </source>
</evidence>
<accession>A0A0B8Q2W6</accession>
<dbReference type="PANTHER" id="PTHR36836:SF1">
    <property type="entry name" value="COLANIC ACID BIOSYNTHESIS PROTEIN WCAK"/>
    <property type="match status" value="1"/>
</dbReference>